<reference evidence="2" key="1">
    <citation type="submission" date="2025-08" db="UniProtKB">
        <authorList>
            <consortium name="RefSeq"/>
        </authorList>
    </citation>
    <scope>IDENTIFICATION</scope>
    <source>
        <strain evidence="2">OHB3-1</strain>
    </source>
</reference>
<dbReference type="KEGG" id="mcha:111012470"/>
<protein>
    <submittedName>
        <fullName evidence="2">Uncharacterized protein LOC111012470</fullName>
    </submittedName>
</protein>
<dbReference type="GeneID" id="111012470"/>
<keyword evidence="1" id="KW-1185">Reference proteome</keyword>
<dbReference type="RefSeq" id="XP_022142329.1">
    <property type="nucleotide sequence ID" value="XM_022286637.1"/>
</dbReference>
<dbReference type="OrthoDB" id="1911878at2759"/>
<accession>A0A6J1CLA1</accession>
<name>A0A6J1CLA1_MOMCH</name>
<dbReference type="AlphaFoldDB" id="A0A6J1CLA1"/>
<sequence>MSLSELEYEEVKGFGDLGFVFSEEDRNSSLGLVIPGLHRLGNLEELEKEEGEKKILDESSKISRPYLSEAWEVLGLDRRREEIKPLLRNWKLPTYRNEADMKENLRWWAHTVASTVR</sequence>
<proteinExistence type="predicted"/>
<evidence type="ECO:0000313" key="2">
    <source>
        <dbReference type="RefSeq" id="XP_022142329.1"/>
    </source>
</evidence>
<dbReference type="Proteomes" id="UP000504603">
    <property type="component" value="Unplaced"/>
</dbReference>
<dbReference type="PANTHER" id="PTHR33785">
    <property type="entry name" value="OS06G0550800 PROTEIN"/>
    <property type="match status" value="1"/>
</dbReference>
<organism evidence="1 2">
    <name type="scientific">Momordica charantia</name>
    <name type="common">Bitter gourd</name>
    <name type="synonym">Balsam pear</name>
    <dbReference type="NCBI Taxonomy" id="3673"/>
    <lineage>
        <taxon>Eukaryota</taxon>
        <taxon>Viridiplantae</taxon>
        <taxon>Streptophyta</taxon>
        <taxon>Embryophyta</taxon>
        <taxon>Tracheophyta</taxon>
        <taxon>Spermatophyta</taxon>
        <taxon>Magnoliopsida</taxon>
        <taxon>eudicotyledons</taxon>
        <taxon>Gunneridae</taxon>
        <taxon>Pentapetalae</taxon>
        <taxon>rosids</taxon>
        <taxon>fabids</taxon>
        <taxon>Cucurbitales</taxon>
        <taxon>Cucurbitaceae</taxon>
        <taxon>Momordiceae</taxon>
        <taxon>Momordica</taxon>
    </lineage>
</organism>
<evidence type="ECO:0000313" key="1">
    <source>
        <dbReference type="Proteomes" id="UP000504603"/>
    </source>
</evidence>
<gene>
    <name evidence="2" type="primary">LOC111012470</name>
</gene>
<dbReference type="PANTHER" id="PTHR33785:SF12">
    <property type="entry name" value="DUF1685 FAMILY PROTEIN"/>
    <property type="match status" value="1"/>
</dbReference>